<evidence type="ECO:0000313" key="1">
    <source>
        <dbReference type="EMBL" id="EZA56081.1"/>
    </source>
</evidence>
<dbReference type="Gene3D" id="3.30.420.10">
    <property type="entry name" value="Ribonuclease H-like superfamily/Ribonuclease H"/>
    <property type="match status" value="1"/>
</dbReference>
<keyword evidence="2" id="KW-1185">Reference proteome</keyword>
<accession>A0A026WKB2</accession>
<gene>
    <name evidence="1" type="ORF">X777_03191</name>
</gene>
<reference evidence="1 2" key="1">
    <citation type="journal article" date="2014" name="Curr. Biol.">
        <title>The genome of the clonal raider ant Cerapachys biroi.</title>
        <authorList>
            <person name="Oxley P.R."/>
            <person name="Ji L."/>
            <person name="Fetter-Pruneda I."/>
            <person name="McKenzie S.K."/>
            <person name="Li C."/>
            <person name="Hu H."/>
            <person name="Zhang G."/>
            <person name="Kronauer D.J."/>
        </authorList>
    </citation>
    <scope>NUCLEOTIDE SEQUENCE [LARGE SCALE GENOMIC DNA]</scope>
</reference>
<dbReference type="PANTHER" id="PTHR47326">
    <property type="entry name" value="TRANSPOSABLE ELEMENT TC3 TRANSPOSASE-LIKE PROTEIN"/>
    <property type="match status" value="1"/>
</dbReference>
<evidence type="ECO:0000313" key="2">
    <source>
        <dbReference type="Proteomes" id="UP000053097"/>
    </source>
</evidence>
<dbReference type="PANTHER" id="PTHR47326:SF1">
    <property type="entry name" value="HTH PSQ-TYPE DOMAIN-CONTAINING PROTEIN"/>
    <property type="match status" value="1"/>
</dbReference>
<proteinExistence type="predicted"/>
<feature type="non-terminal residue" evidence="1">
    <location>
        <position position="213"/>
    </location>
</feature>
<dbReference type="GO" id="GO:0003676">
    <property type="term" value="F:nucleic acid binding"/>
    <property type="evidence" value="ECO:0007669"/>
    <property type="project" value="InterPro"/>
</dbReference>
<name>A0A026WKB2_OOCBI</name>
<dbReference type="Proteomes" id="UP000053097">
    <property type="component" value="Unassembled WGS sequence"/>
</dbReference>
<dbReference type="EMBL" id="KK107173">
    <property type="protein sequence ID" value="EZA56081.1"/>
    <property type="molecule type" value="Genomic_DNA"/>
</dbReference>
<protein>
    <submittedName>
        <fullName evidence="1">Uncharacterized protein</fullName>
    </submittedName>
</protein>
<dbReference type="InterPro" id="IPR036397">
    <property type="entry name" value="RNaseH_sf"/>
</dbReference>
<organism evidence="1 2">
    <name type="scientific">Ooceraea biroi</name>
    <name type="common">Clonal raider ant</name>
    <name type="synonym">Cerapachys biroi</name>
    <dbReference type="NCBI Taxonomy" id="2015173"/>
    <lineage>
        <taxon>Eukaryota</taxon>
        <taxon>Metazoa</taxon>
        <taxon>Ecdysozoa</taxon>
        <taxon>Arthropoda</taxon>
        <taxon>Hexapoda</taxon>
        <taxon>Insecta</taxon>
        <taxon>Pterygota</taxon>
        <taxon>Neoptera</taxon>
        <taxon>Endopterygota</taxon>
        <taxon>Hymenoptera</taxon>
        <taxon>Apocrita</taxon>
        <taxon>Aculeata</taxon>
        <taxon>Formicoidea</taxon>
        <taxon>Formicidae</taxon>
        <taxon>Dorylinae</taxon>
        <taxon>Ooceraea</taxon>
    </lineage>
</organism>
<sequence length="213" mass="25050">MVSSDDKYLFDILSPRCNFKLILIYGNLLDMILEDAEITEKGFEDIEKEVYNYYLVQFFALYNNCVKQGVSCIIREEFQCVVVFETKKECSTRFMKTLESAYIVRHSNLIFRGTRCIPSYGKMSCTRFLAQCRRNVSFPDIILWTDESTFTPNGVFNCRNFLYWADENPHVVRQGAFQYRWSINVWTGIIGNQVIGPYFLPPRLTGDIYRNFI</sequence>
<dbReference type="AlphaFoldDB" id="A0A026WKB2"/>